<dbReference type="InterPro" id="IPR051531">
    <property type="entry name" value="N-acetyltransferase"/>
</dbReference>
<evidence type="ECO:0000256" key="1">
    <source>
        <dbReference type="ARBA" id="ARBA00022679"/>
    </source>
</evidence>
<reference evidence="5" key="1">
    <citation type="submission" date="2010-08" db="EMBL/GenBank/DDBJ databases">
        <authorList>
            <person name="Muzny D."/>
            <person name="Qin X."/>
            <person name="Buhay C."/>
            <person name="Dugan-Rocha S."/>
            <person name="Ding Y."/>
            <person name="Chen G."/>
            <person name="Hawes A."/>
            <person name="Holder M."/>
            <person name="Jhangiani S."/>
            <person name="Johnson A."/>
            <person name="Khan Z."/>
            <person name="Li Z."/>
            <person name="Liu W."/>
            <person name="Liu X."/>
            <person name="Perez L."/>
            <person name="Shen H."/>
            <person name="Wang Q."/>
            <person name="Watt J."/>
            <person name="Xi L."/>
            <person name="Xin Y."/>
            <person name="Zhou J."/>
            <person name="Deng J."/>
            <person name="Jiang H."/>
            <person name="Liu Y."/>
            <person name="Qu J."/>
            <person name="Song X.-Z."/>
            <person name="Zhang L."/>
            <person name="Villasana D."/>
            <person name="Johnson A."/>
            <person name="Liu J."/>
            <person name="Liyanage D."/>
            <person name="Lorensuhewa L."/>
            <person name="Robinson T."/>
            <person name="Song A."/>
            <person name="Song B.-B."/>
            <person name="Dinh H."/>
            <person name="Thornton R."/>
            <person name="Coyle M."/>
            <person name="Francisco L."/>
            <person name="Jackson L."/>
            <person name="Javaid M."/>
            <person name="Korchina V."/>
            <person name="Kovar C."/>
            <person name="Mata R."/>
            <person name="Mathew T."/>
            <person name="Ngo R."/>
            <person name="Nguyen L."/>
            <person name="Nguyen N."/>
            <person name="Okwuonu G."/>
            <person name="Ongeri F."/>
            <person name="Pham C."/>
            <person name="Simmons D."/>
            <person name="Wilczek-Boney K."/>
            <person name="Hale W."/>
            <person name="Jakkamsetti A."/>
            <person name="Pham P."/>
            <person name="Ruth R."/>
            <person name="San Lucas F."/>
            <person name="Warren J."/>
            <person name="Zhang J."/>
            <person name="Zhao Z."/>
            <person name="Zhou C."/>
            <person name="Zhu D."/>
            <person name="Lee S."/>
            <person name="Bess C."/>
            <person name="Blankenburg K."/>
            <person name="Forbes L."/>
            <person name="Fu Q."/>
            <person name="Gubbala S."/>
            <person name="Hirani K."/>
            <person name="Jayaseelan J.C."/>
            <person name="Lara F."/>
            <person name="Munidasa M."/>
            <person name="Palculict T."/>
            <person name="Patil S."/>
            <person name="Pu L.-L."/>
            <person name="Saada N."/>
            <person name="Tang L."/>
            <person name="Weissenberger G."/>
            <person name="Zhu Y."/>
            <person name="Hemphill L."/>
            <person name="Shang Y."/>
            <person name="Youmans B."/>
            <person name="Ayvaz T."/>
            <person name="Ross M."/>
            <person name="Santibanez J."/>
            <person name="Aqrawi P."/>
            <person name="Gross S."/>
            <person name="Joshi V."/>
            <person name="Fowler G."/>
            <person name="Nazareth L."/>
            <person name="Reid J."/>
            <person name="Worley K."/>
            <person name="Petrosino J."/>
            <person name="Highlander S."/>
            <person name="Gibbs R."/>
        </authorList>
    </citation>
    <scope>NUCLEOTIDE SEQUENCE [LARGE SCALE GENOMIC DNA]</scope>
    <source>
        <strain evidence="5">DSM 15272</strain>
    </source>
</reference>
<sequence length="372" mass="40038">MASLPWPLCVPVLTDGTVTLRAHTPDDVAPMTEMATDPTTARWTSVPSPYPPEAGEDFALRHVPAQWDAGGDRGWAIETVDDHGRPRFAGNLDLRGSTVADLGFVLHPWARGRGCMRAAVELALDWAFTEAGTEAVHWRAEVGNVASLRVAHAAGFRLVATVPALLLQRDRVVDAWTGVRLFGDPPTARTRWAAPPVVLTDRVRLRPLAQTDLPRVVEACSDDVTHHWLSHLPRPYTVAAARAYLDDTAWRAATGAACTWALADRSSDLLLGTVAVVDLAGWDRTAGEVTYLMHPDARGRGLLREALPAVVDHAFSPQGLDRRRLTAGAAAGNRASIAVLEAAGFARCGRATAAEPVGDGTFDDVVELELMR</sequence>
<dbReference type="eggNOG" id="COG1670">
    <property type="taxonomic scope" value="Bacteria"/>
</dbReference>
<protein>
    <submittedName>
        <fullName evidence="5">Acetyltransferase, GNAT family</fullName>
    </submittedName>
</protein>
<dbReference type="Gene3D" id="3.40.630.30">
    <property type="match status" value="2"/>
</dbReference>
<dbReference type="HOGENOM" id="CLU_745482_0_0_11"/>
<evidence type="ECO:0000256" key="3">
    <source>
        <dbReference type="ARBA" id="ARBA00038502"/>
    </source>
</evidence>
<name>E2SFV4_9ACTN</name>
<dbReference type="GO" id="GO:0016747">
    <property type="term" value="F:acyltransferase activity, transferring groups other than amino-acyl groups"/>
    <property type="evidence" value="ECO:0007669"/>
    <property type="project" value="InterPro"/>
</dbReference>
<dbReference type="SUPFAM" id="SSF55729">
    <property type="entry name" value="Acyl-CoA N-acyltransferases (Nat)"/>
    <property type="match status" value="2"/>
</dbReference>
<gene>
    <name evidence="5" type="ORF">HMPREF0063_12913</name>
</gene>
<dbReference type="InterPro" id="IPR000182">
    <property type="entry name" value="GNAT_dom"/>
</dbReference>
<dbReference type="PANTHER" id="PTHR43792:SF8">
    <property type="entry name" value="[RIBOSOMAL PROTEIN US5]-ALANINE N-ACETYLTRANSFERASE"/>
    <property type="match status" value="1"/>
</dbReference>
<keyword evidence="1" id="KW-0808">Transferase</keyword>
<keyword evidence="6" id="KW-1185">Reference proteome</keyword>
<dbReference type="PANTHER" id="PTHR43792">
    <property type="entry name" value="GNAT FAMILY, PUTATIVE (AFU_ORTHOLOGUE AFUA_3G00765)-RELATED-RELATED"/>
    <property type="match status" value="1"/>
</dbReference>
<comment type="similarity">
    <text evidence="3">Belongs to the acetyltransferase family. RimJ subfamily.</text>
</comment>
<dbReference type="STRING" id="585531.HMPREF0063_12913"/>
<comment type="caution">
    <text evidence="5">The sequence shown here is derived from an EMBL/GenBank/DDBJ whole genome shotgun (WGS) entry which is preliminary data.</text>
</comment>
<evidence type="ECO:0000256" key="2">
    <source>
        <dbReference type="ARBA" id="ARBA00023315"/>
    </source>
</evidence>
<keyword evidence="2" id="KW-0012">Acyltransferase</keyword>
<dbReference type="AlphaFoldDB" id="E2SFV4"/>
<accession>E2SFV4</accession>
<dbReference type="OrthoDB" id="9795188at2"/>
<feature type="domain" description="N-acetyltransferase" evidence="4">
    <location>
        <begin position="203"/>
        <end position="369"/>
    </location>
</feature>
<feature type="domain" description="N-acetyltransferase" evidence="4">
    <location>
        <begin position="18"/>
        <end position="172"/>
    </location>
</feature>
<organism evidence="5 6">
    <name type="scientific">Aeromicrobium marinum DSM 15272</name>
    <dbReference type="NCBI Taxonomy" id="585531"/>
    <lineage>
        <taxon>Bacteria</taxon>
        <taxon>Bacillati</taxon>
        <taxon>Actinomycetota</taxon>
        <taxon>Actinomycetes</taxon>
        <taxon>Propionibacteriales</taxon>
        <taxon>Nocardioidaceae</taxon>
        <taxon>Aeromicrobium</taxon>
    </lineage>
</organism>
<proteinExistence type="inferred from homology"/>
<evidence type="ECO:0000259" key="4">
    <source>
        <dbReference type="PROSITE" id="PS51186"/>
    </source>
</evidence>
<dbReference type="Proteomes" id="UP000003111">
    <property type="component" value="Unassembled WGS sequence"/>
</dbReference>
<dbReference type="EMBL" id="ACLF03000015">
    <property type="protein sequence ID" value="EFQ81901.1"/>
    <property type="molecule type" value="Genomic_DNA"/>
</dbReference>
<dbReference type="PROSITE" id="PS51186">
    <property type="entry name" value="GNAT"/>
    <property type="match status" value="2"/>
</dbReference>
<dbReference type="InterPro" id="IPR016181">
    <property type="entry name" value="Acyl_CoA_acyltransferase"/>
</dbReference>
<dbReference type="Pfam" id="PF13302">
    <property type="entry name" value="Acetyltransf_3"/>
    <property type="match status" value="2"/>
</dbReference>
<evidence type="ECO:0000313" key="5">
    <source>
        <dbReference type="EMBL" id="EFQ81901.1"/>
    </source>
</evidence>
<dbReference type="RefSeq" id="WP_007078500.1">
    <property type="nucleotide sequence ID" value="NZ_CM001024.1"/>
</dbReference>
<evidence type="ECO:0000313" key="6">
    <source>
        <dbReference type="Proteomes" id="UP000003111"/>
    </source>
</evidence>